<dbReference type="Proteomes" id="UP000287651">
    <property type="component" value="Unassembled WGS sequence"/>
</dbReference>
<evidence type="ECO:0000313" key="3">
    <source>
        <dbReference type="EMBL" id="RRT35091.1"/>
    </source>
</evidence>
<feature type="domain" description="Retrotransposon gag" evidence="2">
    <location>
        <begin position="247"/>
        <end position="315"/>
    </location>
</feature>
<evidence type="ECO:0000259" key="2">
    <source>
        <dbReference type="Pfam" id="PF03732"/>
    </source>
</evidence>
<proteinExistence type="predicted"/>
<dbReference type="PANTHER" id="PTHR33223:SF10">
    <property type="entry name" value="AMINOTRANSFERASE-LIKE PLANT MOBILE DOMAIN-CONTAINING PROTEIN"/>
    <property type="match status" value="1"/>
</dbReference>
<evidence type="ECO:0000256" key="1">
    <source>
        <dbReference type="SAM" id="MobiDB-lite"/>
    </source>
</evidence>
<gene>
    <name evidence="3" type="ORF">B296_00039083</name>
</gene>
<feature type="region of interest" description="Disordered" evidence="1">
    <location>
        <begin position="91"/>
        <end position="158"/>
    </location>
</feature>
<evidence type="ECO:0000313" key="4">
    <source>
        <dbReference type="Proteomes" id="UP000287651"/>
    </source>
</evidence>
<reference evidence="3 4" key="1">
    <citation type="journal article" date="2014" name="Agronomy (Basel)">
        <title>A Draft Genome Sequence for Ensete ventricosum, the Drought-Tolerant Tree Against Hunger.</title>
        <authorList>
            <person name="Harrison J."/>
            <person name="Moore K.A."/>
            <person name="Paszkiewicz K."/>
            <person name="Jones T."/>
            <person name="Grant M."/>
            <person name="Ambacheew D."/>
            <person name="Muzemil S."/>
            <person name="Studholme D.J."/>
        </authorList>
    </citation>
    <scope>NUCLEOTIDE SEQUENCE [LARGE SCALE GENOMIC DNA]</scope>
</reference>
<feature type="region of interest" description="Disordered" evidence="1">
    <location>
        <begin position="1"/>
        <end position="27"/>
    </location>
</feature>
<dbReference type="EMBL" id="AMZH03025605">
    <property type="protein sequence ID" value="RRT35091.1"/>
    <property type="molecule type" value="Genomic_DNA"/>
</dbReference>
<feature type="compositionally biased region" description="Polar residues" evidence="1">
    <location>
        <begin position="92"/>
        <end position="106"/>
    </location>
</feature>
<dbReference type="InterPro" id="IPR005162">
    <property type="entry name" value="Retrotrans_gag_dom"/>
</dbReference>
<organism evidence="3 4">
    <name type="scientific">Ensete ventricosum</name>
    <name type="common">Abyssinian banana</name>
    <name type="synonym">Musa ensete</name>
    <dbReference type="NCBI Taxonomy" id="4639"/>
    <lineage>
        <taxon>Eukaryota</taxon>
        <taxon>Viridiplantae</taxon>
        <taxon>Streptophyta</taxon>
        <taxon>Embryophyta</taxon>
        <taxon>Tracheophyta</taxon>
        <taxon>Spermatophyta</taxon>
        <taxon>Magnoliopsida</taxon>
        <taxon>Liliopsida</taxon>
        <taxon>Zingiberales</taxon>
        <taxon>Musaceae</taxon>
        <taxon>Ensete</taxon>
    </lineage>
</organism>
<name>A0A426X6I0_ENSVE</name>
<feature type="compositionally biased region" description="Basic and acidic residues" evidence="1">
    <location>
        <begin position="11"/>
        <end position="25"/>
    </location>
</feature>
<dbReference type="PANTHER" id="PTHR33223">
    <property type="entry name" value="CCHC-TYPE DOMAIN-CONTAINING PROTEIN"/>
    <property type="match status" value="1"/>
</dbReference>
<dbReference type="AlphaFoldDB" id="A0A426X6I0"/>
<sequence length="317" mass="34698">MSPERPFGDSSTEHHPELDHPRPTKEATVAVPTPNRFWRMMTDTGFPPPASNPAPFMVTTEAFLGLTSQVQALAGMVQTIIPYLPQLVHSMPHQSAPSTAPLQTESPAAPNRGISPDVEAPQPQVDEARAASPTPTPARSQSRSYNPVPTEPDFDTLSTDTADSLREQVRQVHQRLDKVLKSREEVGESSKGGSSFTPEIQAKPLPATFRLPALEPYDGSGDPTEHITTFRAQMALYDTSEALMYRAFPTTLRGSARTWYSRLKPGSIPSFDLLAREFELNFLASARPRPTMASLLGMAQGSDEPLSQFVGRFTSQV</sequence>
<dbReference type="Pfam" id="PF03732">
    <property type="entry name" value="Retrotrans_gag"/>
    <property type="match status" value="1"/>
</dbReference>
<feature type="region of interest" description="Disordered" evidence="1">
    <location>
        <begin position="181"/>
        <end position="201"/>
    </location>
</feature>
<feature type="compositionally biased region" description="Low complexity" evidence="1">
    <location>
        <begin position="130"/>
        <end position="144"/>
    </location>
</feature>
<comment type="caution">
    <text evidence="3">The sequence shown here is derived from an EMBL/GenBank/DDBJ whole genome shotgun (WGS) entry which is preliminary data.</text>
</comment>
<protein>
    <recommendedName>
        <fullName evidence="2">Retrotransposon gag domain-containing protein</fullName>
    </recommendedName>
</protein>
<accession>A0A426X6I0</accession>